<feature type="transmembrane region" description="Helical" evidence="19">
    <location>
        <begin position="173"/>
        <end position="194"/>
    </location>
</feature>
<evidence type="ECO:0000259" key="20">
    <source>
        <dbReference type="PROSITE" id="PS50255"/>
    </source>
</evidence>
<dbReference type="AlphaFoldDB" id="A0AAD6N540"/>
<feature type="transmembrane region" description="Helical" evidence="19">
    <location>
        <begin position="102"/>
        <end position="127"/>
    </location>
</feature>
<dbReference type="Proteomes" id="UP001219568">
    <property type="component" value="Unassembled WGS sequence"/>
</dbReference>
<dbReference type="EC" id="1.14.19.1" evidence="4"/>
<keyword evidence="7" id="KW-0349">Heme</keyword>
<dbReference type="PROSITE" id="PS50255">
    <property type="entry name" value="CYTOCHROME_B5_2"/>
    <property type="match status" value="1"/>
</dbReference>
<keyword evidence="22" id="KW-1185">Reference proteome</keyword>
<dbReference type="SUPFAM" id="SSF55856">
    <property type="entry name" value="Cytochrome b5-like heme/steroid binding domain"/>
    <property type="match status" value="1"/>
</dbReference>
<dbReference type="SMART" id="SM01117">
    <property type="entry name" value="Cyt-b5"/>
    <property type="match status" value="1"/>
</dbReference>
<feature type="transmembrane region" description="Helical" evidence="19">
    <location>
        <begin position="338"/>
        <end position="359"/>
    </location>
</feature>
<dbReference type="InterPro" id="IPR036400">
    <property type="entry name" value="Cyt_B5-like_heme/steroid_sf"/>
</dbReference>
<comment type="cofactor">
    <cofactor evidence="1">
        <name>Fe(2+)</name>
        <dbReference type="ChEBI" id="CHEBI:29033"/>
    </cofactor>
</comment>
<evidence type="ECO:0000256" key="1">
    <source>
        <dbReference type="ARBA" id="ARBA00001954"/>
    </source>
</evidence>
<keyword evidence="18" id="KW-0275">Fatty acid biosynthesis</keyword>
<organism evidence="21 22">
    <name type="scientific">Penicillium canescens</name>
    <dbReference type="NCBI Taxonomy" id="5083"/>
    <lineage>
        <taxon>Eukaryota</taxon>
        <taxon>Fungi</taxon>
        <taxon>Dikarya</taxon>
        <taxon>Ascomycota</taxon>
        <taxon>Pezizomycotina</taxon>
        <taxon>Eurotiomycetes</taxon>
        <taxon>Eurotiomycetidae</taxon>
        <taxon>Eurotiales</taxon>
        <taxon>Aspergillaceae</taxon>
        <taxon>Penicillium</taxon>
    </lineage>
</organism>
<dbReference type="CDD" id="cd03505">
    <property type="entry name" value="Delta9-FADS-like"/>
    <property type="match status" value="1"/>
</dbReference>
<keyword evidence="9 19" id="KW-0812">Transmembrane</keyword>
<keyword evidence="12" id="KW-0249">Electron transport</keyword>
<keyword evidence="6" id="KW-0444">Lipid biosynthesis</keyword>
<feature type="transmembrane region" description="Helical" evidence="19">
    <location>
        <begin position="63"/>
        <end position="81"/>
    </location>
</feature>
<dbReference type="Gene3D" id="3.10.120.10">
    <property type="entry name" value="Cytochrome b5-like heme/steroid binding domain"/>
    <property type="match status" value="1"/>
</dbReference>
<accession>A0AAD6N540</accession>
<dbReference type="GO" id="GO:0005506">
    <property type="term" value="F:iron ion binding"/>
    <property type="evidence" value="ECO:0007669"/>
    <property type="project" value="TreeGrafter"/>
</dbReference>
<gene>
    <name evidence="21" type="ORF">N7460_010920</name>
</gene>
<evidence type="ECO:0000256" key="2">
    <source>
        <dbReference type="ARBA" id="ARBA00004141"/>
    </source>
</evidence>
<proteinExistence type="inferred from homology"/>
<evidence type="ECO:0000256" key="12">
    <source>
        <dbReference type="ARBA" id="ARBA00022982"/>
    </source>
</evidence>
<keyword evidence="10" id="KW-0479">Metal-binding</keyword>
<comment type="subcellular location">
    <subcellularLocation>
        <location evidence="2">Membrane</location>
        <topology evidence="2">Multi-pass membrane protein</topology>
    </subcellularLocation>
</comment>
<dbReference type="InterPro" id="IPR015876">
    <property type="entry name" value="Acyl-CoA_DS"/>
</dbReference>
<evidence type="ECO:0000256" key="16">
    <source>
        <dbReference type="ARBA" id="ARBA00023098"/>
    </source>
</evidence>
<dbReference type="GO" id="GO:0005789">
    <property type="term" value="C:endoplasmic reticulum membrane"/>
    <property type="evidence" value="ECO:0007669"/>
    <property type="project" value="TreeGrafter"/>
</dbReference>
<evidence type="ECO:0000256" key="13">
    <source>
        <dbReference type="ARBA" id="ARBA00022989"/>
    </source>
</evidence>
<feature type="transmembrane region" description="Helical" evidence="19">
    <location>
        <begin position="263"/>
        <end position="281"/>
    </location>
</feature>
<dbReference type="PRINTS" id="PR00075">
    <property type="entry name" value="FACDDSATRASE"/>
</dbReference>
<dbReference type="InterPro" id="IPR001522">
    <property type="entry name" value="FADS-1_CS"/>
</dbReference>
<comment type="similarity">
    <text evidence="3">Belongs to the fatty acid desaturase type 1 family.</text>
</comment>
<keyword evidence="17 19" id="KW-0472">Membrane</keyword>
<evidence type="ECO:0000256" key="14">
    <source>
        <dbReference type="ARBA" id="ARBA00023002"/>
    </source>
</evidence>
<evidence type="ECO:0000256" key="15">
    <source>
        <dbReference type="ARBA" id="ARBA00023004"/>
    </source>
</evidence>
<dbReference type="InterPro" id="IPR005804">
    <property type="entry name" value="FA_desaturase_dom"/>
</dbReference>
<evidence type="ECO:0000256" key="4">
    <source>
        <dbReference type="ARBA" id="ARBA00012620"/>
    </source>
</evidence>
<dbReference type="PANTHER" id="PTHR11351:SF31">
    <property type="entry name" value="DESATURASE 1, ISOFORM A-RELATED"/>
    <property type="match status" value="1"/>
</dbReference>
<dbReference type="FunFam" id="3.10.120.10:FF:000004">
    <property type="entry name" value="Acyl-CoA desaturase"/>
    <property type="match status" value="1"/>
</dbReference>
<evidence type="ECO:0000256" key="10">
    <source>
        <dbReference type="ARBA" id="ARBA00022723"/>
    </source>
</evidence>
<evidence type="ECO:0000256" key="18">
    <source>
        <dbReference type="ARBA" id="ARBA00023160"/>
    </source>
</evidence>
<dbReference type="InterPro" id="IPR002076">
    <property type="entry name" value="ELO_fam"/>
</dbReference>
<evidence type="ECO:0000256" key="7">
    <source>
        <dbReference type="ARBA" id="ARBA00022617"/>
    </source>
</evidence>
<feature type="transmembrane region" description="Helical" evidence="19">
    <location>
        <begin position="406"/>
        <end position="423"/>
    </location>
</feature>
<keyword evidence="5" id="KW-0813">Transport</keyword>
<evidence type="ECO:0000256" key="17">
    <source>
        <dbReference type="ARBA" id="ARBA00023136"/>
    </source>
</evidence>
<dbReference type="GO" id="GO:0009922">
    <property type="term" value="F:fatty acid elongase activity"/>
    <property type="evidence" value="ECO:0007669"/>
    <property type="project" value="InterPro"/>
</dbReference>
<keyword evidence="11" id="KW-0276">Fatty acid metabolism</keyword>
<protein>
    <recommendedName>
        <fullName evidence="4">stearoyl-CoA 9-desaturase</fullName>
        <ecNumber evidence="4">1.14.19.1</ecNumber>
    </recommendedName>
</protein>
<evidence type="ECO:0000313" key="22">
    <source>
        <dbReference type="Proteomes" id="UP001219568"/>
    </source>
</evidence>
<evidence type="ECO:0000256" key="3">
    <source>
        <dbReference type="ARBA" id="ARBA00009295"/>
    </source>
</evidence>
<sequence>MDLFTDHSAIKLAFPPLDLFRLPPSQPHKPATRLPLPPTGTSAARLFQPFMINPGIFHLSLDLKLVLSFAAVYTATVIYLNHFNATRQHKPWAFSKTFIFKALVVTHNAFLALYSAWTLCGMFYLIYSYWPSAAAEEGPNYYAHIAELCCEMESSTFVVLKSSTSVWEGGAGYLGWLFYMSKFYEVVDTLIILARGKKSSTLQTYHHAGVIVCGWAVMRYESPLGFVAVLLNAGIHTLMYSYFTIQTLGISVSMGVKRTLTSLQIAQFLVGLAWAHCYLFVRYKAPIEVAENTFNYDPAPTLHLPISRNHSSTGASYGKARKVASDGAITCLSDSGEVFCLTVGSIYLVPLIILFVQFFTKSYKPKKTETMPPKQQSPAAKEIHSLAPTNENPGRGSQNSLNWKNTTYLVGVPLVALISLLWVPLRIETVCFAIGYATLRAIVITAGYHRLWAHRAYTASPLLKLIFAVIGAGAGQDPIKKWCRDHRAHHRYVDTDEDPYSVKSGFFHAHMGWLLFEKPYSPHDVSTTRHVDISDLKSDPIVEWQRRYYFPLALLMGYVFPTVVCGLCFDDYSGGFVVAGCLGTAGELQGTFCVNSVAHWLGDQPYGIGKSPRDHPLTGLLTLGEGYHNFHHEFPIDYRNGVRWYDFDPTKWLIWTCYKIGLASNLRRFPQNEIQKGRLQRRQEKLEKECEMVDWGVPLADLPVMDWEEFQQQARTGCNIIVIRGVVHDVSSFVTEHPGGTAMITGAIGKDATKMFEGGVYGHSGAAFNLLDTMRIAVIR</sequence>
<evidence type="ECO:0000313" key="21">
    <source>
        <dbReference type="EMBL" id="KAJ6030654.1"/>
    </source>
</evidence>
<dbReference type="Pfam" id="PF00487">
    <property type="entry name" value="FA_desaturase"/>
    <property type="match status" value="1"/>
</dbReference>
<dbReference type="InterPro" id="IPR018506">
    <property type="entry name" value="Cyt_B5_heme-BS"/>
</dbReference>
<evidence type="ECO:0000256" key="19">
    <source>
        <dbReference type="SAM" id="Phobius"/>
    </source>
</evidence>
<dbReference type="GO" id="GO:0006636">
    <property type="term" value="P:unsaturated fatty acid biosynthetic process"/>
    <property type="evidence" value="ECO:0007669"/>
    <property type="project" value="TreeGrafter"/>
</dbReference>
<comment type="caution">
    <text evidence="21">The sequence shown here is derived from an EMBL/GenBank/DDBJ whole genome shotgun (WGS) entry which is preliminary data.</text>
</comment>
<keyword evidence="8" id="KW-0808">Transferase</keyword>
<dbReference type="PROSITE" id="PS00476">
    <property type="entry name" value="FATTY_ACID_DESATUR_1"/>
    <property type="match status" value="1"/>
</dbReference>
<dbReference type="PANTHER" id="PTHR11351">
    <property type="entry name" value="ACYL-COA DESATURASE"/>
    <property type="match status" value="1"/>
</dbReference>
<reference evidence="21" key="1">
    <citation type="journal article" date="2023" name="IMA Fungus">
        <title>Comparative genomic study of the Penicillium genus elucidates a diverse pangenome and 15 lateral gene transfer events.</title>
        <authorList>
            <person name="Petersen C."/>
            <person name="Sorensen T."/>
            <person name="Nielsen M.R."/>
            <person name="Sondergaard T.E."/>
            <person name="Sorensen J.L."/>
            <person name="Fitzpatrick D.A."/>
            <person name="Frisvad J.C."/>
            <person name="Nielsen K.L."/>
        </authorList>
    </citation>
    <scope>NUCLEOTIDE SEQUENCE</scope>
    <source>
        <strain evidence="21">IBT 15450</strain>
    </source>
</reference>
<evidence type="ECO:0000256" key="11">
    <source>
        <dbReference type="ARBA" id="ARBA00022832"/>
    </source>
</evidence>
<evidence type="ECO:0000256" key="9">
    <source>
        <dbReference type="ARBA" id="ARBA00022692"/>
    </source>
</evidence>
<reference evidence="21" key="2">
    <citation type="submission" date="2023-01" db="EMBL/GenBank/DDBJ databases">
        <authorList>
            <person name="Petersen C."/>
        </authorList>
    </citation>
    <scope>NUCLEOTIDE SEQUENCE</scope>
    <source>
        <strain evidence="21">IBT 15450</strain>
    </source>
</reference>
<dbReference type="Pfam" id="PF01151">
    <property type="entry name" value="ELO"/>
    <property type="match status" value="1"/>
</dbReference>
<dbReference type="EMBL" id="JAQJZL010000014">
    <property type="protein sequence ID" value="KAJ6030654.1"/>
    <property type="molecule type" value="Genomic_DNA"/>
</dbReference>
<dbReference type="PROSITE" id="PS00191">
    <property type="entry name" value="CYTOCHROME_B5_1"/>
    <property type="match status" value="1"/>
</dbReference>
<keyword evidence="13 19" id="KW-1133">Transmembrane helix</keyword>
<feature type="transmembrane region" description="Helical" evidence="19">
    <location>
        <begin position="224"/>
        <end position="243"/>
    </location>
</feature>
<dbReference type="GO" id="GO:0020037">
    <property type="term" value="F:heme binding"/>
    <property type="evidence" value="ECO:0007669"/>
    <property type="project" value="InterPro"/>
</dbReference>
<keyword evidence="16" id="KW-0443">Lipid metabolism</keyword>
<evidence type="ECO:0000256" key="5">
    <source>
        <dbReference type="ARBA" id="ARBA00022448"/>
    </source>
</evidence>
<dbReference type="Pfam" id="PF00173">
    <property type="entry name" value="Cyt-b5"/>
    <property type="match status" value="1"/>
</dbReference>
<keyword evidence="15" id="KW-0408">Iron</keyword>
<evidence type="ECO:0000256" key="8">
    <source>
        <dbReference type="ARBA" id="ARBA00022679"/>
    </source>
</evidence>
<name>A0AAD6N540_PENCN</name>
<keyword evidence="14" id="KW-0560">Oxidoreductase</keyword>
<dbReference type="GO" id="GO:0004768">
    <property type="term" value="F:stearoyl-CoA 9-desaturase activity"/>
    <property type="evidence" value="ECO:0007669"/>
    <property type="project" value="UniProtKB-EC"/>
</dbReference>
<dbReference type="InterPro" id="IPR001199">
    <property type="entry name" value="Cyt_B5-like_heme/steroid-bd"/>
</dbReference>
<feature type="domain" description="Cytochrome b5 heme-binding" evidence="20">
    <location>
        <begin position="702"/>
        <end position="780"/>
    </location>
</feature>
<feature type="transmembrane region" description="Helical" evidence="19">
    <location>
        <begin position="430"/>
        <end position="448"/>
    </location>
</feature>
<evidence type="ECO:0000256" key="6">
    <source>
        <dbReference type="ARBA" id="ARBA00022516"/>
    </source>
</evidence>